<evidence type="ECO:0000259" key="5">
    <source>
        <dbReference type="Pfam" id="PF13610"/>
    </source>
</evidence>
<evidence type="ECO:0000256" key="4">
    <source>
        <dbReference type="SAM" id="MobiDB-lite"/>
    </source>
</evidence>
<name>A0A840Y682_9PROT</name>
<proteinExistence type="predicted"/>
<sequence length="224" mass="25643">MTPEPATYPGYRFPAEVIRHAMWLYHLFSLSLRDIELILAERGILVTHESIRRWVLKFGTEFAGRLRKRRPRPGDTWHLDGMFLKVNGELHYLWRAVDQNGVVLDIPVQPRRNASAATRFFKRLLKELRYKPKRLVTDGLRSYGVAHREVMPEVRHRVSDTSTIGRRTRTGPRGAESARCSASCVDGACGARGSSAISGRRRPISASAWTNAERVRNGRQNRRL</sequence>
<dbReference type="EMBL" id="JACIJD010000034">
    <property type="protein sequence ID" value="MBB5696245.1"/>
    <property type="molecule type" value="Genomic_DNA"/>
</dbReference>
<protein>
    <submittedName>
        <fullName evidence="6">Transposase-like protein</fullName>
    </submittedName>
</protein>
<dbReference type="PANTHER" id="PTHR35528">
    <property type="entry name" value="BLL1675 PROTEIN"/>
    <property type="match status" value="1"/>
</dbReference>
<dbReference type="InterPro" id="IPR047930">
    <property type="entry name" value="Transpos_IS6"/>
</dbReference>
<dbReference type="PANTHER" id="PTHR35528:SF3">
    <property type="entry name" value="BLL1675 PROTEIN"/>
    <property type="match status" value="1"/>
</dbReference>
<keyword evidence="2" id="KW-0238">DNA-binding</keyword>
<feature type="region of interest" description="Disordered" evidence="4">
    <location>
        <begin position="156"/>
        <end position="177"/>
    </location>
</feature>
<evidence type="ECO:0000313" key="7">
    <source>
        <dbReference type="Proteomes" id="UP000580654"/>
    </source>
</evidence>
<dbReference type="GO" id="GO:0006310">
    <property type="term" value="P:DNA recombination"/>
    <property type="evidence" value="ECO:0007669"/>
    <property type="project" value="UniProtKB-KW"/>
</dbReference>
<gene>
    <name evidence="6" type="ORF">FHS87_004315</name>
</gene>
<evidence type="ECO:0000313" key="6">
    <source>
        <dbReference type="EMBL" id="MBB5696245.1"/>
    </source>
</evidence>
<feature type="domain" description="DDE" evidence="5">
    <location>
        <begin position="75"/>
        <end position="156"/>
    </location>
</feature>
<evidence type="ECO:0000256" key="3">
    <source>
        <dbReference type="ARBA" id="ARBA00023172"/>
    </source>
</evidence>
<keyword evidence="1" id="KW-0815">Transposition</keyword>
<dbReference type="GO" id="GO:0003677">
    <property type="term" value="F:DNA binding"/>
    <property type="evidence" value="ECO:0007669"/>
    <property type="project" value="UniProtKB-KW"/>
</dbReference>
<dbReference type="Proteomes" id="UP000580654">
    <property type="component" value="Unassembled WGS sequence"/>
</dbReference>
<comment type="caution">
    <text evidence="6">The sequence shown here is derived from an EMBL/GenBank/DDBJ whole genome shotgun (WGS) entry which is preliminary data.</text>
</comment>
<dbReference type="InterPro" id="IPR032874">
    <property type="entry name" value="DDE_dom"/>
</dbReference>
<dbReference type="InterPro" id="IPR052183">
    <property type="entry name" value="IS_Transposase"/>
</dbReference>
<keyword evidence="3" id="KW-0233">DNA recombination</keyword>
<reference evidence="6 7" key="1">
    <citation type="submission" date="2020-08" db="EMBL/GenBank/DDBJ databases">
        <title>Genomic Encyclopedia of Type Strains, Phase IV (KMG-IV): sequencing the most valuable type-strain genomes for metagenomic binning, comparative biology and taxonomic classification.</title>
        <authorList>
            <person name="Goeker M."/>
        </authorList>
    </citation>
    <scope>NUCLEOTIDE SEQUENCE [LARGE SCALE GENOMIC DNA]</scope>
    <source>
        <strain evidence="6 7">DSM 25622</strain>
    </source>
</reference>
<dbReference type="Pfam" id="PF13610">
    <property type="entry name" value="DDE_Tnp_IS240"/>
    <property type="match status" value="1"/>
</dbReference>
<dbReference type="AlphaFoldDB" id="A0A840Y682"/>
<dbReference type="NCBIfam" id="NF033587">
    <property type="entry name" value="transpos_IS6"/>
    <property type="match status" value="1"/>
</dbReference>
<dbReference type="GO" id="GO:0032196">
    <property type="term" value="P:transposition"/>
    <property type="evidence" value="ECO:0007669"/>
    <property type="project" value="UniProtKB-KW"/>
</dbReference>
<organism evidence="6 7">
    <name type="scientific">Muricoccus pecuniae</name>
    <dbReference type="NCBI Taxonomy" id="693023"/>
    <lineage>
        <taxon>Bacteria</taxon>
        <taxon>Pseudomonadati</taxon>
        <taxon>Pseudomonadota</taxon>
        <taxon>Alphaproteobacteria</taxon>
        <taxon>Acetobacterales</taxon>
        <taxon>Roseomonadaceae</taxon>
        <taxon>Muricoccus</taxon>
    </lineage>
</organism>
<evidence type="ECO:0000256" key="2">
    <source>
        <dbReference type="ARBA" id="ARBA00023125"/>
    </source>
</evidence>
<keyword evidence="7" id="KW-1185">Reference proteome</keyword>
<dbReference type="RefSeq" id="WP_221300238.1">
    <property type="nucleotide sequence ID" value="NZ_JACIJD010000034.1"/>
</dbReference>
<accession>A0A840Y682</accession>
<evidence type="ECO:0000256" key="1">
    <source>
        <dbReference type="ARBA" id="ARBA00022578"/>
    </source>
</evidence>